<organism evidence="3 4">
    <name type="scientific">Terasakiella brassicae</name>
    <dbReference type="NCBI Taxonomy" id="1634917"/>
    <lineage>
        <taxon>Bacteria</taxon>
        <taxon>Pseudomonadati</taxon>
        <taxon>Pseudomonadota</taxon>
        <taxon>Alphaproteobacteria</taxon>
        <taxon>Rhodospirillales</taxon>
        <taxon>Terasakiellaceae</taxon>
        <taxon>Terasakiella</taxon>
    </lineage>
</organism>
<dbReference type="PANTHER" id="PTHR43639">
    <property type="entry name" value="OXIDOREDUCTASE, SHORT-CHAIN DEHYDROGENASE/REDUCTASE FAMILY (AFU_ORTHOLOGUE AFUA_5G02870)"/>
    <property type="match status" value="1"/>
</dbReference>
<dbReference type="InterPro" id="IPR036291">
    <property type="entry name" value="NAD(P)-bd_dom_sf"/>
</dbReference>
<name>A0A917BYL3_9PROT</name>
<evidence type="ECO:0000313" key="4">
    <source>
        <dbReference type="Proteomes" id="UP000632498"/>
    </source>
</evidence>
<dbReference type="PANTHER" id="PTHR43639:SF1">
    <property type="entry name" value="SHORT-CHAIN DEHYDROGENASE_REDUCTASE FAMILY PROTEIN"/>
    <property type="match status" value="1"/>
</dbReference>
<dbReference type="EMBL" id="BMHV01000010">
    <property type="protein sequence ID" value="GGF63671.1"/>
    <property type="molecule type" value="Genomic_DNA"/>
</dbReference>
<dbReference type="NCBIfam" id="NF006597">
    <property type="entry name" value="PRK09134.1"/>
    <property type="match status" value="1"/>
</dbReference>
<dbReference type="PRINTS" id="PR00081">
    <property type="entry name" value="GDHRDH"/>
</dbReference>
<proteinExistence type="inferred from homology"/>
<dbReference type="Gene3D" id="3.40.50.720">
    <property type="entry name" value="NAD(P)-binding Rossmann-like Domain"/>
    <property type="match status" value="1"/>
</dbReference>
<dbReference type="InterPro" id="IPR002347">
    <property type="entry name" value="SDR_fam"/>
</dbReference>
<dbReference type="PROSITE" id="PS00061">
    <property type="entry name" value="ADH_SHORT"/>
    <property type="match status" value="1"/>
</dbReference>
<keyword evidence="2" id="KW-0560">Oxidoreductase</keyword>
<sequence length="252" mass="27262">MKKVALITGAAHRIGAHIAQEMAAQGWAVALHYHGSREDAAHVCHVIEKAGGTACAFSADFLNEEDVQNLIPVVKAQMGRVDALINNASVFENDTAYDATRQSWDLHMAVNLRAPFVLSQNFVSVRPADTPGNIINIIDQRVWNLTPHFASYTISKAGLWTMTQTLAQAFAPNVRVNAIGPGPTLASARQSAEDFEQQYLSVPLKKPTDLVEISNAVLYILGAQAMTGQMIALDGGEHLGWAQGDNHTPPKE</sequence>
<comment type="caution">
    <text evidence="3">The sequence shown here is derived from an EMBL/GenBank/DDBJ whole genome shotgun (WGS) entry which is preliminary data.</text>
</comment>
<dbReference type="AlphaFoldDB" id="A0A917BYL3"/>
<dbReference type="InterPro" id="IPR020904">
    <property type="entry name" value="Sc_DH/Rdtase_CS"/>
</dbReference>
<evidence type="ECO:0000313" key="3">
    <source>
        <dbReference type="EMBL" id="GGF63671.1"/>
    </source>
</evidence>
<reference evidence="3" key="1">
    <citation type="journal article" date="2014" name="Int. J. Syst. Evol. Microbiol.">
        <title>Complete genome sequence of Corynebacterium casei LMG S-19264T (=DSM 44701T), isolated from a smear-ripened cheese.</title>
        <authorList>
            <consortium name="US DOE Joint Genome Institute (JGI-PGF)"/>
            <person name="Walter F."/>
            <person name="Albersmeier A."/>
            <person name="Kalinowski J."/>
            <person name="Ruckert C."/>
        </authorList>
    </citation>
    <scope>NUCLEOTIDE SEQUENCE</scope>
    <source>
        <strain evidence="3">CGMCC 1.15254</strain>
    </source>
</reference>
<evidence type="ECO:0000256" key="2">
    <source>
        <dbReference type="ARBA" id="ARBA00023002"/>
    </source>
</evidence>
<accession>A0A917BYL3</accession>
<keyword evidence="4" id="KW-1185">Reference proteome</keyword>
<reference evidence="3" key="2">
    <citation type="submission" date="2020-09" db="EMBL/GenBank/DDBJ databases">
        <authorList>
            <person name="Sun Q."/>
            <person name="Zhou Y."/>
        </authorList>
    </citation>
    <scope>NUCLEOTIDE SEQUENCE</scope>
    <source>
        <strain evidence="3">CGMCC 1.15254</strain>
    </source>
</reference>
<dbReference type="Proteomes" id="UP000632498">
    <property type="component" value="Unassembled WGS sequence"/>
</dbReference>
<protein>
    <submittedName>
        <fullName evidence="3">Short chain dehydrogenase</fullName>
    </submittedName>
</protein>
<gene>
    <name evidence="3" type="ORF">GCM10011332_17080</name>
</gene>
<dbReference type="GO" id="GO:0016491">
    <property type="term" value="F:oxidoreductase activity"/>
    <property type="evidence" value="ECO:0007669"/>
    <property type="project" value="UniProtKB-KW"/>
</dbReference>
<dbReference type="PRINTS" id="PR00080">
    <property type="entry name" value="SDRFAMILY"/>
</dbReference>
<dbReference type="Pfam" id="PF13561">
    <property type="entry name" value="adh_short_C2"/>
    <property type="match status" value="1"/>
</dbReference>
<comment type="similarity">
    <text evidence="1">Belongs to the short-chain dehydrogenases/reductases (SDR) family.</text>
</comment>
<dbReference type="SUPFAM" id="SSF51735">
    <property type="entry name" value="NAD(P)-binding Rossmann-fold domains"/>
    <property type="match status" value="1"/>
</dbReference>
<evidence type="ECO:0000256" key="1">
    <source>
        <dbReference type="ARBA" id="ARBA00006484"/>
    </source>
</evidence>